<dbReference type="InterPro" id="IPR020846">
    <property type="entry name" value="MFS_dom"/>
</dbReference>
<dbReference type="Proteomes" id="UP000179129">
    <property type="component" value="Unassembled WGS sequence"/>
</dbReference>
<keyword evidence="6 7" id="KW-0472">Membrane</keyword>
<dbReference type="Gene3D" id="1.20.1250.20">
    <property type="entry name" value="MFS general substrate transporter like domains"/>
    <property type="match status" value="2"/>
</dbReference>
<feature type="transmembrane region" description="Helical" evidence="7">
    <location>
        <begin position="367"/>
        <end position="390"/>
    </location>
</feature>
<feature type="transmembrane region" description="Helical" evidence="7">
    <location>
        <begin position="241"/>
        <end position="260"/>
    </location>
</feature>
<comment type="caution">
    <text evidence="9">The sequence shown here is derived from an EMBL/GenBank/DDBJ whole genome shotgun (WGS) entry which is preliminary data.</text>
</comment>
<dbReference type="GO" id="GO:0012505">
    <property type="term" value="C:endomembrane system"/>
    <property type="evidence" value="ECO:0007669"/>
    <property type="project" value="UniProtKB-SubCell"/>
</dbReference>
<keyword evidence="3" id="KW-0813">Transport</keyword>
<gene>
    <name evidence="9" type="ORF">A3F83_13400</name>
</gene>
<dbReference type="Pfam" id="PF07690">
    <property type="entry name" value="MFS_1"/>
    <property type="match status" value="1"/>
</dbReference>
<comment type="similarity">
    <text evidence="2">Belongs to the major facilitator superfamily.</text>
</comment>
<proteinExistence type="inferred from homology"/>
<evidence type="ECO:0000256" key="7">
    <source>
        <dbReference type="SAM" id="Phobius"/>
    </source>
</evidence>
<dbReference type="PROSITE" id="PS50850">
    <property type="entry name" value="MFS"/>
    <property type="match status" value="1"/>
</dbReference>
<evidence type="ECO:0000256" key="6">
    <source>
        <dbReference type="ARBA" id="ARBA00023136"/>
    </source>
</evidence>
<dbReference type="InterPro" id="IPR011701">
    <property type="entry name" value="MFS"/>
</dbReference>
<feature type="transmembrane region" description="Helical" evidence="7">
    <location>
        <begin position="111"/>
        <end position="127"/>
    </location>
</feature>
<keyword evidence="5 7" id="KW-1133">Transmembrane helix</keyword>
<dbReference type="PANTHER" id="PTHR23514:SF3">
    <property type="entry name" value="BYPASS OF STOP CODON PROTEIN 6"/>
    <property type="match status" value="1"/>
</dbReference>
<feature type="transmembrane region" description="Helical" evidence="7">
    <location>
        <begin position="170"/>
        <end position="192"/>
    </location>
</feature>
<feature type="transmembrane region" description="Helical" evidence="7">
    <location>
        <begin position="280"/>
        <end position="297"/>
    </location>
</feature>
<feature type="transmembrane region" description="Helical" evidence="7">
    <location>
        <begin position="133"/>
        <end position="158"/>
    </location>
</feature>
<dbReference type="AlphaFoldDB" id="A0A1F5YLR1"/>
<dbReference type="PANTHER" id="PTHR23514">
    <property type="entry name" value="BYPASS OF STOP CODON PROTEIN 6"/>
    <property type="match status" value="1"/>
</dbReference>
<reference evidence="9 10" key="1">
    <citation type="journal article" date="2016" name="Nat. Commun.">
        <title>Thousands of microbial genomes shed light on interconnected biogeochemical processes in an aquifer system.</title>
        <authorList>
            <person name="Anantharaman K."/>
            <person name="Brown C.T."/>
            <person name="Hug L.A."/>
            <person name="Sharon I."/>
            <person name="Castelle C.J."/>
            <person name="Probst A.J."/>
            <person name="Thomas B.C."/>
            <person name="Singh A."/>
            <person name="Wilkins M.J."/>
            <person name="Karaoz U."/>
            <person name="Brodie E.L."/>
            <person name="Williams K.H."/>
            <person name="Hubbard S.S."/>
            <person name="Banfield J.F."/>
        </authorList>
    </citation>
    <scope>NUCLEOTIDE SEQUENCE [LARGE SCALE GENOMIC DNA]</scope>
</reference>
<feature type="transmembrane region" description="Helical" evidence="7">
    <location>
        <begin position="85"/>
        <end position="104"/>
    </location>
</feature>
<evidence type="ECO:0000259" key="8">
    <source>
        <dbReference type="PROSITE" id="PS50850"/>
    </source>
</evidence>
<protein>
    <recommendedName>
        <fullName evidence="8">Major facilitator superfamily (MFS) profile domain-containing protein</fullName>
    </recommendedName>
</protein>
<feature type="transmembrane region" description="Helical" evidence="7">
    <location>
        <begin position="198"/>
        <end position="220"/>
    </location>
</feature>
<evidence type="ECO:0000256" key="1">
    <source>
        <dbReference type="ARBA" id="ARBA00004127"/>
    </source>
</evidence>
<feature type="transmembrane region" description="Helical" evidence="7">
    <location>
        <begin position="337"/>
        <end position="355"/>
    </location>
</feature>
<accession>A0A1F5YLR1</accession>
<sequence>MLDKAGRRTYNFPVFRAGYSLYVSDSPTKRAEPFLVRKTLSPAYLTAACCSGYYAMGLVISLIGAGLEAFAGQLSTSPTAIGGSFFFFVGTASFFMLFVVGPLIDRFGQKPVLIAGSLFLSAAILLLTRARSLSAACALMFLAGTGSAGLNGGVNTLINHLHKNNRSRAFNLSNIFFGLGAVTLPCLAGWLLKSGGLFNLLVITSALSLLPALLFSLGVFPPGAAVNDFRLGEAVRTLANPLVALFALVIFFYTGLEASLGIWSRTAMVDSWKVSAPLDQFILAGYWGALITGRLLAGTTFKDIPSHTLVLSCAIGSAAGLGAFLVAPSVYVAAGALWFSGLCFAPIFPSTMGSAGENLSGYTGTVFSLLIAVGVLGAVLLSTGVGKIAASSSLNGAFRVILASGVLMLTFQYLLRRRIIFRLQRGG</sequence>
<dbReference type="EMBL" id="MFIX01000223">
    <property type="protein sequence ID" value="OGG01121.1"/>
    <property type="molecule type" value="Genomic_DNA"/>
</dbReference>
<dbReference type="InterPro" id="IPR036259">
    <property type="entry name" value="MFS_trans_sf"/>
</dbReference>
<evidence type="ECO:0000256" key="5">
    <source>
        <dbReference type="ARBA" id="ARBA00022989"/>
    </source>
</evidence>
<dbReference type="InterPro" id="IPR051788">
    <property type="entry name" value="MFS_Transporter"/>
</dbReference>
<feature type="transmembrane region" description="Helical" evidence="7">
    <location>
        <begin position="396"/>
        <end position="415"/>
    </location>
</feature>
<name>A0A1F5YLR1_9BACT</name>
<comment type="subcellular location">
    <subcellularLocation>
        <location evidence="1">Endomembrane system</location>
        <topology evidence="1">Multi-pass membrane protein</topology>
    </subcellularLocation>
</comment>
<feature type="transmembrane region" description="Helical" evidence="7">
    <location>
        <begin position="309"/>
        <end position="331"/>
    </location>
</feature>
<dbReference type="GO" id="GO:0022857">
    <property type="term" value="F:transmembrane transporter activity"/>
    <property type="evidence" value="ECO:0007669"/>
    <property type="project" value="InterPro"/>
</dbReference>
<keyword evidence="4 7" id="KW-0812">Transmembrane</keyword>
<organism evidence="9 10">
    <name type="scientific">Candidatus Glassbacteria bacterium RIFCSPLOWO2_12_FULL_58_11</name>
    <dbReference type="NCBI Taxonomy" id="1817867"/>
    <lineage>
        <taxon>Bacteria</taxon>
        <taxon>Candidatus Glassiibacteriota</taxon>
    </lineage>
</organism>
<dbReference type="SUPFAM" id="SSF103473">
    <property type="entry name" value="MFS general substrate transporter"/>
    <property type="match status" value="1"/>
</dbReference>
<evidence type="ECO:0000256" key="3">
    <source>
        <dbReference type="ARBA" id="ARBA00022448"/>
    </source>
</evidence>
<evidence type="ECO:0000313" key="10">
    <source>
        <dbReference type="Proteomes" id="UP000179129"/>
    </source>
</evidence>
<dbReference type="GO" id="GO:0016020">
    <property type="term" value="C:membrane"/>
    <property type="evidence" value="ECO:0007669"/>
    <property type="project" value="TreeGrafter"/>
</dbReference>
<evidence type="ECO:0000256" key="2">
    <source>
        <dbReference type="ARBA" id="ARBA00008335"/>
    </source>
</evidence>
<evidence type="ECO:0000256" key="4">
    <source>
        <dbReference type="ARBA" id="ARBA00022692"/>
    </source>
</evidence>
<dbReference type="STRING" id="1817867.A3F83_13400"/>
<evidence type="ECO:0000313" key="9">
    <source>
        <dbReference type="EMBL" id="OGG01121.1"/>
    </source>
</evidence>
<feature type="transmembrane region" description="Helical" evidence="7">
    <location>
        <begin position="43"/>
        <end position="65"/>
    </location>
</feature>
<feature type="domain" description="Major facilitator superfamily (MFS) profile" evidence="8">
    <location>
        <begin position="45"/>
        <end position="420"/>
    </location>
</feature>